<keyword evidence="1" id="KW-0175">Coiled coil</keyword>
<evidence type="ECO:0000313" key="2">
    <source>
        <dbReference type="EMBL" id="ARM68153.1"/>
    </source>
</evidence>
<accession>A0A1W6JPH7</accession>
<keyword evidence="3" id="KW-1185">Reference proteome</keyword>
<name>A0A1W6JPH7_9CAUD</name>
<sequence>MTVTLSDEQYKNLCTKLNKLLGKLHKALKQRDEYKKQRDELIGDIGKLRERNKELENMWRTLKNELLGRYEHYCFKFRELHPESKANRIGALYIGGKSTADIILSRMEELDGTNEFYEFLGQMEEDTNE</sequence>
<protein>
    <submittedName>
        <fullName evidence="2">Uncharacterized protein</fullName>
    </submittedName>
</protein>
<dbReference type="RefSeq" id="YP_009832797.1">
    <property type="nucleotide sequence ID" value="NC_048657.1"/>
</dbReference>
<feature type="coiled-coil region" evidence="1">
    <location>
        <begin position="17"/>
        <end position="65"/>
    </location>
</feature>
<reference evidence="2 3" key="1">
    <citation type="submission" date="2017-02" db="EMBL/GenBank/DDBJ databases">
        <title>Analysis of active prophages from bacterial high-throughput sequencing data.</title>
        <authorList>
            <person name="Sun Q."/>
            <person name="Zhang X."/>
            <person name="Xing S."/>
            <person name="Tong Y.-G."/>
        </authorList>
    </citation>
    <scope>NUCLEOTIDE SEQUENCE [LARGE SCALE GENOMIC DNA]</scope>
</reference>
<evidence type="ECO:0000313" key="3">
    <source>
        <dbReference type="Proteomes" id="UP000222754"/>
    </source>
</evidence>
<organism evidence="2 3">
    <name type="scientific">Staphylococcus phage IME1361_01</name>
    <dbReference type="NCBI Taxonomy" id="1965490"/>
    <lineage>
        <taxon>Viruses</taxon>
        <taxon>Duplodnaviria</taxon>
        <taxon>Heunggongvirae</taxon>
        <taxon>Uroviricota</taxon>
        <taxon>Caudoviricetes</taxon>
        <taxon>Bronfenbrennervirinae</taxon>
        <taxon>Biseptimavirus</taxon>
        <taxon>Biseptimavirus IME136101</taxon>
    </lineage>
</organism>
<dbReference type="Proteomes" id="UP000222754">
    <property type="component" value="Segment"/>
</dbReference>
<dbReference type="KEGG" id="vg:55602835"/>
<dbReference type="EMBL" id="KY653123">
    <property type="protein sequence ID" value="ARM68153.1"/>
    <property type="molecule type" value="Genomic_DNA"/>
</dbReference>
<evidence type="ECO:0000256" key="1">
    <source>
        <dbReference type="SAM" id="Coils"/>
    </source>
</evidence>
<dbReference type="GeneID" id="55602835"/>
<proteinExistence type="predicted"/>